<dbReference type="OrthoDB" id="9811557at2"/>
<dbReference type="Gene3D" id="1.10.45.10">
    <property type="entry name" value="Vanillyl-alcohol Oxidase, Chain A, domain 4"/>
    <property type="match status" value="1"/>
</dbReference>
<evidence type="ECO:0000313" key="8">
    <source>
        <dbReference type="Proteomes" id="UP000199077"/>
    </source>
</evidence>
<keyword evidence="8" id="KW-1185">Reference proteome</keyword>
<evidence type="ECO:0000256" key="1">
    <source>
        <dbReference type="ARBA" id="ARBA00001974"/>
    </source>
</evidence>
<evidence type="ECO:0000256" key="3">
    <source>
        <dbReference type="ARBA" id="ARBA00022630"/>
    </source>
</evidence>
<comment type="similarity">
    <text evidence="2">Belongs to the FAD-binding oxidoreductase/transferase type 4 family.</text>
</comment>
<dbReference type="SUPFAM" id="SSF55103">
    <property type="entry name" value="FAD-linked oxidases, C-terminal domain"/>
    <property type="match status" value="1"/>
</dbReference>
<comment type="cofactor">
    <cofactor evidence="1">
        <name>FAD</name>
        <dbReference type="ChEBI" id="CHEBI:57692"/>
    </cofactor>
</comment>
<accession>A0A1H0QER2</accession>
<dbReference type="InterPro" id="IPR016166">
    <property type="entry name" value="FAD-bd_PCMH"/>
</dbReference>
<dbReference type="FunFam" id="1.10.45.10:FF:000001">
    <property type="entry name" value="D-lactate dehydrogenase mitochondrial"/>
    <property type="match status" value="1"/>
</dbReference>
<dbReference type="InterPro" id="IPR036318">
    <property type="entry name" value="FAD-bd_PCMH-like_sf"/>
</dbReference>
<keyword evidence="3" id="KW-0285">Flavoprotein</keyword>
<dbReference type="FunFam" id="3.30.70.2740:FF:000001">
    <property type="entry name" value="D-lactate dehydrogenase mitochondrial"/>
    <property type="match status" value="1"/>
</dbReference>
<dbReference type="InterPro" id="IPR016171">
    <property type="entry name" value="Vanillyl_alc_oxidase_C-sub2"/>
</dbReference>
<dbReference type="GO" id="GO:0016491">
    <property type="term" value="F:oxidoreductase activity"/>
    <property type="evidence" value="ECO:0007669"/>
    <property type="project" value="UniProtKB-KW"/>
</dbReference>
<dbReference type="Gene3D" id="3.30.70.2740">
    <property type="match status" value="1"/>
</dbReference>
<evidence type="ECO:0000256" key="4">
    <source>
        <dbReference type="ARBA" id="ARBA00022827"/>
    </source>
</evidence>
<dbReference type="InterPro" id="IPR016169">
    <property type="entry name" value="FAD-bd_PCMH_sub2"/>
</dbReference>
<keyword evidence="5" id="KW-0560">Oxidoreductase</keyword>
<gene>
    <name evidence="7" type="ORF">SAMN04489867_1560</name>
</gene>
<dbReference type="PROSITE" id="PS51387">
    <property type="entry name" value="FAD_PCMH"/>
    <property type="match status" value="1"/>
</dbReference>
<evidence type="ECO:0000313" key="7">
    <source>
        <dbReference type="EMBL" id="SDP15196.1"/>
    </source>
</evidence>
<dbReference type="InterPro" id="IPR006094">
    <property type="entry name" value="Oxid_FAD_bind_N"/>
</dbReference>
<dbReference type="Pfam" id="PF02913">
    <property type="entry name" value="FAD-oxidase_C"/>
    <property type="match status" value="1"/>
</dbReference>
<dbReference type="Gene3D" id="3.30.465.10">
    <property type="match status" value="1"/>
</dbReference>
<organism evidence="7 8">
    <name type="scientific">Pedococcus dokdonensis</name>
    <dbReference type="NCBI Taxonomy" id="443156"/>
    <lineage>
        <taxon>Bacteria</taxon>
        <taxon>Bacillati</taxon>
        <taxon>Actinomycetota</taxon>
        <taxon>Actinomycetes</taxon>
        <taxon>Micrococcales</taxon>
        <taxon>Intrasporangiaceae</taxon>
        <taxon>Pedococcus</taxon>
    </lineage>
</organism>
<dbReference type="EMBL" id="LT629711">
    <property type="protein sequence ID" value="SDP15196.1"/>
    <property type="molecule type" value="Genomic_DNA"/>
</dbReference>
<dbReference type="InterPro" id="IPR016164">
    <property type="entry name" value="FAD-linked_Oxase-like_C"/>
</dbReference>
<keyword evidence="4" id="KW-0274">FAD</keyword>
<proteinExistence type="inferred from homology"/>
<evidence type="ECO:0000256" key="2">
    <source>
        <dbReference type="ARBA" id="ARBA00008000"/>
    </source>
</evidence>
<feature type="domain" description="FAD-binding PCMH-type" evidence="6">
    <location>
        <begin position="30"/>
        <end position="209"/>
    </location>
</feature>
<sequence length="451" mass="46853">MTTPTSLAVPTVTDPDVRAGYGVDESVGAVAPDDFEVVRARDLGDVVEVMRWAHETRTPVVPQGARSSLTGSSVAIDGGVVLNTEGLDSISTIDPLEGLAVVGPGVVNKGLKDAVAAEGLFYPPDPASSAFCTIGGNVATNAGGLCCVKYGVTGDYVRALQVVLPGGEVVRTGHRTAKGVAGLDLTGLFVGSEGTLGVVTEVTTRLLPAPDPALTVLATFDSLDAASVAIVALRRERHVPSLVELLDRAAVSAVQSLADYGFPRDCEAVLLVQSDRPDHTSEDVQRYAALLTDAGAAEVAVADDPTEADLLLAGRRALSPALEAKGPRYLEDVCVPVGRLTDLIRTGQGIAAAHGLEIVMAGHAGDGNLHPSIFFDAADPGSRRRAHQAFTEVVTAALAMGGTITGEHGVGTLKAPWLAQELGERELERQRAVKALFDPRGILNPGRVYWS</sequence>
<dbReference type="AlphaFoldDB" id="A0A1H0QER2"/>
<dbReference type="InterPro" id="IPR051914">
    <property type="entry name" value="FAD-linked_OxidoTrans_Type4"/>
</dbReference>
<evidence type="ECO:0000256" key="5">
    <source>
        <dbReference type="ARBA" id="ARBA00023002"/>
    </source>
</evidence>
<dbReference type="RefSeq" id="WP_091783730.1">
    <property type="nucleotide sequence ID" value="NZ_LT629711.1"/>
</dbReference>
<name>A0A1H0QER2_9MICO</name>
<dbReference type="PANTHER" id="PTHR42934">
    <property type="entry name" value="GLYCOLATE OXIDASE SUBUNIT GLCD"/>
    <property type="match status" value="1"/>
</dbReference>
<dbReference type="STRING" id="443156.SAMN04489867_1560"/>
<evidence type="ECO:0000259" key="6">
    <source>
        <dbReference type="PROSITE" id="PS51387"/>
    </source>
</evidence>
<dbReference type="Pfam" id="PF01565">
    <property type="entry name" value="FAD_binding_4"/>
    <property type="match status" value="1"/>
</dbReference>
<dbReference type="GO" id="GO:0071949">
    <property type="term" value="F:FAD binding"/>
    <property type="evidence" value="ECO:0007669"/>
    <property type="project" value="InterPro"/>
</dbReference>
<dbReference type="SUPFAM" id="SSF56176">
    <property type="entry name" value="FAD-binding/transporter-associated domain-like"/>
    <property type="match status" value="1"/>
</dbReference>
<dbReference type="InterPro" id="IPR004113">
    <property type="entry name" value="FAD-bd_oxidored_4_C"/>
</dbReference>
<protein>
    <submittedName>
        <fullName evidence="7">Glycolate oxidase</fullName>
    </submittedName>
</protein>
<dbReference type="Proteomes" id="UP000199077">
    <property type="component" value="Chromosome I"/>
</dbReference>
<reference evidence="8" key="1">
    <citation type="submission" date="2016-10" db="EMBL/GenBank/DDBJ databases">
        <authorList>
            <person name="Varghese N."/>
            <person name="Submissions S."/>
        </authorList>
    </citation>
    <scope>NUCLEOTIDE SEQUENCE [LARGE SCALE GENOMIC DNA]</scope>
    <source>
        <strain evidence="8">DSM 22329</strain>
    </source>
</reference>
<dbReference type="PANTHER" id="PTHR42934:SF2">
    <property type="entry name" value="GLYCOLATE OXIDASE SUBUNIT GLCD"/>
    <property type="match status" value="1"/>
</dbReference>